<dbReference type="InterPro" id="IPR000914">
    <property type="entry name" value="SBP_5_dom"/>
</dbReference>
<dbReference type="SUPFAM" id="SSF53850">
    <property type="entry name" value="Periplasmic binding protein-like II"/>
    <property type="match status" value="1"/>
</dbReference>
<evidence type="ECO:0000256" key="1">
    <source>
        <dbReference type="ARBA" id="ARBA00005695"/>
    </source>
</evidence>
<reference evidence="6 7" key="1">
    <citation type="submission" date="2016-10" db="EMBL/GenBank/DDBJ databases">
        <authorList>
            <person name="de Groot N.N."/>
        </authorList>
    </citation>
    <scope>NUCLEOTIDE SEQUENCE [LARGE SCALE GENOMIC DNA]</scope>
    <source>
        <strain evidence="6 7">DSM 21800</strain>
    </source>
</reference>
<dbReference type="GO" id="GO:0015833">
    <property type="term" value="P:peptide transport"/>
    <property type="evidence" value="ECO:0007669"/>
    <property type="project" value="TreeGrafter"/>
</dbReference>
<comment type="similarity">
    <text evidence="1">Belongs to the bacterial solute-binding protein 5 family.</text>
</comment>
<evidence type="ECO:0000256" key="3">
    <source>
        <dbReference type="ARBA" id="ARBA00022729"/>
    </source>
</evidence>
<evidence type="ECO:0000313" key="7">
    <source>
        <dbReference type="Proteomes" id="UP000199103"/>
    </source>
</evidence>
<feature type="region of interest" description="Disordered" evidence="4">
    <location>
        <begin position="1"/>
        <end position="25"/>
    </location>
</feature>
<gene>
    <name evidence="6" type="ORF">SAMN04489812_0237</name>
</gene>
<dbReference type="PANTHER" id="PTHR30290">
    <property type="entry name" value="PERIPLASMIC BINDING COMPONENT OF ABC TRANSPORTER"/>
    <property type="match status" value="1"/>
</dbReference>
<evidence type="ECO:0000313" key="6">
    <source>
        <dbReference type="EMBL" id="SDR89526.1"/>
    </source>
</evidence>
<feature type="compositionally biased region" description="Low complexity" evidence="4">
    <location>
        <begin position="10"/>
        <end position="21"/>
    </location>
</feature>
<protein>
    <submittedName>
        <fullName evidence="6">Peptide/nickel transport system substrate-binding protein</fullName>
    </submittedName>
</protein>
<dbReference type="Gene3D" id="3.90.76.10">
    <property type="entry name" value="Dipeptide-binding Protein, Domain 1"/>
    <property type="match status" value="1"/>
</dbReference>
<dbReference type="Gene3D" id="3.10.105.10">
    <property type="entry name" value="Dipeptide-binding Protein, Domain 3"/>
    <property type="match status" value="1"/>
</dbReference>
<keyword evidence="7" id="KW-1185">Reference proteome</keyword>
<organism evidence="6 7">
    <name type="scientific">Microlunatus soli</name>
    <dbReference type="NCBI Taxonomy" id="630515"/>
    <lineage>
        <taxon>Bacteria</taxon>
        <taxon>Bacillati</taxon>
        <taxon>Actinomycetota</taxon>
        <taxon>Actinomycetes</taxon>
        <taxon>Propionibacteriales</taxon>
        <taxon>Propionibacteriaceae</taxon>
        <taxon>Microlunatus</taxon>
    </lineage>
</organism>
<dbReference type="PANTHER" id="PTHR30290:SF9">
    <property type="entry name" value="OLIGOPEPTIDE-BINDING PROTEIN APPA"/>
    <property type="match status" value="1"/>
</dbReference>
<dbReference type="Gene3D" id="3.40.190.10">
    <property type="entry name" value="Periplasmic binding protein-like II"/>
    <property type="match status" value="1"/>
</dbReference>
<keyword evidence="3" id="KW-0732">Signal</keyword>
<name>A0A1H1MS46_9ACTN</name>
<evidence type="ECO:0000256" key="4">
    <source>
        <dbReference type="SAM" id="MobiDB-lite"/>
    </source>
</evidence>
<feature type="domain" description="Solute-binding protein family 5" evidence="5">
    <location>
        <begin position="121"/>
        <end position="518"/>
    </location>
</feature>
<dbReference type="AlphaFoldDB" id="A0A1H1MS46"/>
<sequence>MSEPRIRRTSSSQSGSSPSESFRTKASPSGLIRALAAFVIALSLVLTGCTAGTAGMGSGTNDPAGTSGSAGGSAPYLAYSPCCSWGTTWSNNPYNVNGLSNILNNFVLMPLAIPKYPSLTEYVPQLAESWQARNGSITLKIRQAAKWEDGTPVTSKDVYDTAILDATRGDAFWNDITKIDTPDQHTVVFTLKKGQPVALAQSDLFGMITYPSSVYGKFVTDQLESDVVSYWTAYQKDPDKASKMPEFKRMGKTFKKVASYEVDKVIGNGPFKLKNITTKEAKMPKSATFWAADKIKIGGLDYTNGDTTVIYPQMFSGQTDMSNVYMPPPILKRWKNTENAQLALPLAFGFAMGFNNHKYPLNIKEVRQALAYVIPREQISNAAYGTEAGAGGTWKEVNTGISPSLEKLYLPQDKINKLNKYPVDPAKATQLLKSKGFTKKGDTWITPKGKPFKLTFLVNSATSDIVTSFNSAAKALTAFGIKADVNATSGAQQDADQHKGDFDIGMYFVGGNNPLGMYAAMLGPGNNFSSAGNYADTRGLGFGPTMNVPGLGEVDVPKTIDKQTRSVAPGPEMNKQVWNWAQLVNDEVPYIWYSTKVYQFPYSTKNFTNWPPVDKNNTSPLWDIIGANLSGGLSLALQQGYITPKAK</sequence>
<dbReference type="EMBL" id="LT629772">
    <property type="protein sequence ID" value="SDR89526.1"/>
    <property type="molecule type" value="Genomic_DNA"/>
</dbReference>
<dbReference type="InterPro" id="IPR039424">
    <property type="entry name" value="SBP_5"/>
</dbReference>
<keyword evidence="2" id="KW-0813">Transport</keyword>
<dbReference type="STRING" id="630515.SAMN04489812_0237"/>
<evidence type="ECO:0000256" key="2">
    <source>
        <dbReference type="ARBA" id="ARBA00022448"/>
    </source>
</evidence>
<evidence type="ECO:0000259" key="5">
    <source>
        <dbReference type="Pfam" id="PF00496"/>
    </source>
</evidence>
<dbReference type="Pfam" id="PF00496">
    <property type="entry name" value="SBP_bac_5"/>
    <property type="match status" value="1"/>
</dbReference>
<accession>A0A1H1MS46</accession>
<proteinExistence type="inferred from homology"/>
<dbReference type="Proteomes" id="UP000199103">
    <property type="component" value="Chromosome I"/>
</dbReference>
<dbReference type="GO" id="GO:1904680">
    <property type="term" value="F:peptide transmembrane transporter activity"/>
    <property type="evidence" value="ECO:0007669"/>
    <property type="project" value="TreeGrafter"/>
</dbReference>